<dbReference type="Proteomes" id="UP000694923">
    <property type="component" value="Unplaced"/>
</dbReference>
<keyword evidence="2" id="KW-1185">Reference proteome</keyword>
<feature type="compositionally biased region" description="Low complexity" evidence="1">
    <location>
        <begin position="228"/>
        <end position="237"/>
    </location>
</feature>
<evidence type="ECO:0000256" key="1">
    <source>
        <dbReference type="SAM" id="MobiDB-lite"/>
    </source>
</evidence>
<sequence>MTTPLSSGPDNVSRTSPPSWGEASSASTLLSLPATTATSPVSSTLPASSPSSSLPVASLLTSALVKTTDVLEPILVTTSLSSVTPTLQGPSTSSPVDTSTTVSWTSVLTSALAKTKDIFNASLEPVASSPPTWSNTSDEILAISEATTYTETIYPSVNTVVANVETISSPYQSYSTVTADSGSSEATSTITSSTMGDTTVSTTMPRSSVTTGIETEAMSSLSPGLRETSTSQETSSFSKTSTILSNVPADATAGVSRTDVIFSSRPSIPDRAHSTTSPDIFTGTITGLSTLPAITESEERTITSQTGSTGATLQGTLTLDTSTTTSWAGTHSIVTQGFPHSEMTTLTSSGPENESWTSPPSVEDTSSASSLLSLPTITSPSPVLSTLLEDSPSSALPVTSLLTTGLAKTTDIYIDCNLQDRNSLSYDSGIYSLRGDHSYEQWP</sequence>
<feature type="region of interest" description="Disordered" evidence="1">
    <location>
        <begin position="339"/>
        <end position="373"/>
    </location>
</feature>
<reference evidence="3" key="1">
    <citation type="submission" date="2025-08" db="UniProtKB">
        <authorList>
            <consortium name="RefSeq"/>
        </authorList>
    </citation>
    <scope>IDENTIFICATION</scope>
</reference>
<proteinExistence type="predicted"/>
<organism evidence="2 3">
    <name type="scientific">Galeopterus variegatus</name>
    <name type="common">Malayan flying lemur</name>
    <name type="synonym">Cynocephalus variegatus</name>
    <dbReference type="NCBI Taxonomy" id="482537"/>
    <lineage>
        <taxon>Eukaryota</taxon>
        <taxon>Metazoa</taxon>
        <taxon>Chordata</taxon>
        <taxon>Craniata</taxon>
        <taxon>Vertebrata</taxon>
        <taxon>Euteleostomi</taxon>
        <taxon>Mammalia</taxon>
        <taxon>Eutheria</taxon>
        <taxon>Euarchontoglires</taxon>
        <taxon>Dermoptera</taxon>
        <taxon>Cynocephalidae</taxon>
        <taxon>Galeopterus</taxon>
    </lineage>
</organism>
<feature type="region of interest" description="Disordered" evidence="1">
    <location>
        <begin position="175"/>
        <end position="237"/>
    </location>
</feature>
<evidence type="ECO:0000313" key="3">
    <source>
        <dbReference type="RefSeq" id="XP_008563546.1"/>
    </source>
</evidence>
<feature type="compositionally biased region" description="Polar residues" evidence="1">
    <location>
        <begin position="195"/>
        <end position="222"/>
    </location>
</feature>
<feature type="region of interest" description="Disordered" evidence="1">
    <location>
        <begin position="1"/>
        <end position="26"/>
    </location>
</feature>
<evidence type="ECO:0000313" key="2">
    <source>
        <dbReference type="Proteomes" id="UP000694923"/>
    </source>
</evidence>
<protein>
    <submittedName>
        <fullName evidence="3">Mucin-16-like</fullName>
    </submittedName>
</protein>
<feature type="compositionally biased region" description="Low complexity" evidence="1">
    <location>
        <begin position="181"/>
        <end position="194"/>
    </location>
</feature>
<gene>
    <name evidence="3" type="primary">LOC103584253</name>
</gene>
<dbReference type="RefSeq" id="XP_008563546.1">
    <property type="nucleotide sequence ID" value="XM_008565324.1"/>
</dbReference>
<feature type="compositionally biased region" description="Polar residues" evidence="1">
    <location>
        <begin position="342"/>
        <end position="364"/>
    </location>
</feature>
<feature type="compositionally biased region" description="Polar residues" evidence="1">
    <location>
        <begin position="1"/>
        <end position="18"/>
    </location>
</feature>
<dbReference type="GeneID" id="103584253"/>
<accession>A0ABM0Q5A5</accession>
<name>A0ABM0Q5A5_GALVR</name>